<gene>
    <name evidence="6" type="ORF">DB31_7607</name>
</gene>
<dbReference type="PROSITE" id="PS51007">
    <property type="entry name" value="CYTC"/>
    <property type="match status" value="2"/>
</dbReference>
<dbReference type="Proteomes" id="UP000028725">
    <property type="component" value="Unassembled WGS sequence"/>
</dbReference>
<dbReference type="RefSeq" id="WP_157232030.1">
    <property type="nucleotide sequence ID" value="NZ_JMCB01000006.1"/>
</dbReference>
<keyword evidence="2 4" id="KW-0479">Metal-binding</keyword>
<dbReference type="OrthoDB" id="9811281at2"/>
<keyword evidence="3 4" id="KW-0408">Iron</keyword>
<evidence type="ECO:0000313" key="6">
    <source>
        <dbReference type="EMBL" id="KFE68370.1"/>
    </source>
</evidence>
<keyword evidence="7" id="KW-1185">Reference proteome</keyword>
<comment type="caution">
    <text evidence="6">The sequence shown here is derived from an EMBL/GenBank/DDBJ whole genome shotgun (WGS) entry which is preliminary data.</text>
</comment>
<dbReference type="SUPFAM" id="SSF46626">
    <property type="entry name" value="Cytochrome c"/>
    <property type="match status" value="2"/>
</dbReference>
<organism evidence="6 7">
    <name type="scientific">Hyalangium minutum</name>
    <dbReference type="NCBI Taxonomy" id="394096"/>
    <lineage>
        <taxon>Bacteria</taxon>
        <taxon>Pseudomonadati</taxon>
        <taxon>Myxococcota</taxon>
        <taxon>Myxococcia</taxon>
        <taxon>Myxococcales</taxon>
        <taxon>Cystobacterineae</taxon>
        <taxon>Archangiaceae</taxon>
        <taxon>Hyalangium</taxon>
    </lineage>
</organism>
<reference evidence="6 7" key="1">
    <citation type="submission" date="2014-04" db="EMBL/GenBank/DDBJ databases">
        <title>Genome assembly of Hyalangium minutum DSM 14724.</title>
        <authorList>
            <person name="Sharma G."/>
            <person name="Subramanian S."/>
        </authorList>
    </citation>
    <scope>NUCLEOTIDE SEQUENCE [LARGE SCALE GENOMIC DNA]</scope>
    <source>
        <strain evidence="6 7">DSM 14724</strain>
    </source>
</reference>
<evidence type="ECO:0000256" key="4">
    <source>
        <dbReference type="PROSITE-ProRule" id="PRU00433"/>
    </source>
</evidence>
<dbReference type="GO" id="GO:0020037">
    <property type="term" value="F:heme binding"/>
    <property type="evidence" value="ECO:0007669"/>
    <property type="project" value="InterPro"/>
</dbReference>
<proteinExistence type="predicted"/>
<protein>
    <submittedName>
        <fullName evidence="6">Putative diheme cytochrome c-553</fullName>
    </submittedName>
</protein>
<dbReference type="EMBL" id="JMCB01000006">
    <property type="protein sequence ID" value="KFE68370.1"/>
    <property type="molecule type" value="Genomic_DNA"/>
</dbReference>
<evidence type="ECO:0000313" key="7">
    <source>
        <dbReference type="Proteomes" id="UP000028725"/>
    </source>
</evidence>
<dbReference type="AlphaFoldDB" id="A0A085WL07"/>
<keyword evidence="1 4" id="KW-0349">Heme</keyword>
<dbReference type="PANTHER" id="PTHR35008:SF8">
    <property type="entry name" value="ALCOHOL DEHYDROGENASE CYTOCHROME C SUBUNIT"/>
    <property type="match status" value="1"/>
</dbReference>
<dbReference type="InterPro" id="IPR051459">
    <property type="entry name" value="Cytochrome_c-type_DH"/>
</dbReference>
<dbReference type="GO" id="GO:0009055">
    <property type="term" value="F:electron transfer activity"/>
    <property type="evidence" value="ECO:0007669"/>
    <property type="project" value="InterPro"/>
</dbReference>
<evidence type="ECO:0000256" key="1">
    <source>
        <dbReference type="ARBA" id="ARBA00022617"/>
    </source>
</evidence>
<feature type="domain" description="Cytochrome c" evidence="5">
    <location>
        <begin position="55"/>
        <end position="167"/>
    </location>
</feature>
<dbReference type="STRING" id="394096.DB31_7607"/>
<evidence type="ECO:0000259" key="5">
    <source>
        <dbReference type="PROSITE" id="PS51007"/>
    </source>
</evidence>
<dbReference type="InterPro" id="IPR036909">
    <property type="entry name" value="Cyt_c-like_dom_sf"/>
</dbReference>
<feature type="domain" description="Cytochrome c" evidence="5">
    <location>
        <begin position="237"/>
        <end position="370"/>
    </location>
</feature>
<accession>A0A085WL07</accession>
<dbReference type="GO" id="GO:0046872">
    <property type="term" value="F:metal ion binding"/>
    <property type="evidence" value="ECO:0007669"/>
    <property type="project" value="UniProtKB-KW"/>
</dbReference>
<dbReference type="PANTHER" id="PTHR35008">
    <property type="entry name" value="BLL4482 PROTEIN-RELATED"/>
    <property type="match status" value="1"/>
</dbReference>
<evidence type="ECO:0000256" key="2">
    <source>
        <dbReference type="ARBA" id="ARBA00022723"/>
    </source>
</evidence>
<dbReference type="InterPro" id="IPR009056">
    <property type="entry name" value="Cyt_c-like_dom"/>
</dbReference>
<sequence>MGAAIALSGLLLGATACDDDEEPPEEGQLSEQAQKGLEIAPFTIDTNGLSLAEKEALGRGSYVVNSIGSCMDCHNTNAPDGSSKYLSGGTSFAIGASGEIVYARNLTPDSATGMKLTEAEFIELMRTGKDYKSDNAEEVLFVMPWLYYRWMTTEDLKAVYAYLKKIPAISNPIPDDIKGAAGAMRPVPFTGSYNEGAVTRTLPAESSADTLASNRGLAVQPLADPAALATLSANEKTQYGRGSYLVNAVGSCNDCHTNPSRNFAPGPDFGDVTTSVFMSGGAVYSVPPGLNALTKVTRSMSANLLGAQHGAMAKRYQAYEDFNKAFTKGDVVVDGVARKLAFPMGLTVANFVKMTDSDVRAIYVYLKNQAPIQGAGDKATQQPARYCASQTDCGASETCNTATNECVGGACTADVQCGACQVCTDSKCAAPEASSACLRTGI</sequence>
<name>A0A085WL07_9BACT</name>
<evidence type="ECO:0000256" key="3">
    <source>
        <dbReference type="ARBA" id="ARBA00023004"/>
    </source>
</evidence>